<protein>
    <recommendedName>
        <fullName evidence="7">GCS light chain</fullName>
    </recommendedName>
    <alternativeName>
        <fullName evidence="5">Gamma-ECS regulatory subunit</fullName>
    </alternativeName>
    <alternativeName>
        <fullName evidence="8">Gamma-glutamylcysteine synthetase regulatory subunit</fullName>
    </alternativeName>
    <alternativeName>
        <fullName evidence="6">Glutamate--cysteine ligase modifier subunit</fullName>
    </alternativeName>
</protein>
<dbReference type="RefSeq" id="XP_011305162.1">
    <property type="nucleotide sequence ID" value="XM_011306860.1"/>
</dbReference>
<keyword evidence="4" id="KW-0317">Glutathione biosynthesis</keyword>
<accession>A0A9R1T9M9</accession>
<dbReference type="OrthoDB" id="5596051at2759"/>
<evidence type="ECO:0000256" key="2">
    <source>
        <dbReference type="ARBA" id="ARBA00008612"/>
    </source>
</evidence>
<evidence type="ECO:0000256" key="4">
    <source>
        <dbReference type="ARBA" id="ARBA00022684"/>
    </source>
</evidence>
<dbReference type="Pfam" id="PF00248">
    <property type="entry name" value="Aldo_ket_red"/>
    <property type="match status" value="1"/>
</dbReference>
<dbReference type="RefSeq" id="XP_011305160.1">
    <property type="nucleotide sequence ID" value="XM_011306858.1"/>
</dbReference>
<evidence type="ECO:0000313" key="14">
    <source>
        <dbReference type="RefSeq" id="XP_011305160.1"/>
    </source>
</evidence>
<comment type="subunit">
    <text evidence="3">Heterodimer of a catalytic heavy chain and a regulatory light chain.</text>
</comment>
<gene>
    <name evidence="11" type="primary">Gclm_2</name>
    <name evidence="14 15 16" type="synonym">Gclm</name>
    <name evidence="12" type="synonym">Gclm_1</name>
    <name evidence="10" type="synonym">Gclm_3</name>
    <name evidence="10" type="ORF">g.30784</name>
    <name evidence="12" type="ORF">g.30791</name>
    <name evidence="11" type="ORF">g.30793</name>
</gene>
<evidence type="ECO:0000256" key="6">
    <source>
        <dbReference type="ARBA" id="ARBA00031154"/>
    </source>
</evidence>
<dbReference type="GO" id="GO:0030234">
    <property type="term" value="F:enzyme regulator activity"/>
    <property type="evidence" value="ECO:0007669"/>
    <property type="project" value="TreeGrafter"/>
</dbReference>
<comment type="similarity">
    <text evidence="2">Belongs to the aldo/keto reductase family. Glutamate--cysteine ligase light chain subfamily.</text>
</comment>
<dbReference type="PANTHER" id="PTHR13295:SF4">
    <property type="entry name" value="GLUTAMATE--CYSTEINE LIGASE REGULATORY SUBUNIT"/>
    <property type="match status" value="1"/>
</dbReference>
<evidence type="ECO:0000256" key="7">
    <source>
        <dbReference type="ARBA" id="ARBA00031732"/>
    </source>
</evidence>
<dbReference type="GO" id="GO:0035226">
    <property type="term" value="F:glutamate-cysteine ligase catalytic subunit binding"/>
    <property type="evidence" value="ECO:0007669"/>
    <property type="project" value="InterPro"/>
</dbReference>
<evidence type="ECO:0000313" key="12">
    <source>
        <dbReference type="EMBL" id="JAG79532.1"/>
    </source>
</evidence>
<dbReference type="GO" id="GO:0016874">
    <property type="term" value="F:ligase activity"/>
    <property type="evidence" value="ECO:0007669"/>
    <property type="project" value="UniProtKB-KW"/>
</dbReference>
<dbReference type="GO" id="GO:0006750">
    <property type="term" value="P:glutathione biosynthetic process"/>
    <property type="evidence" value="ECO:0007669"/>
    <property type="project" value="UniProtKB-UniPathway"/>
</dbReference>
<dbReference type="InterPro" id="IPR023210">
    <property type="entry name" value="NADP_OxRdtase_dom"/>
</dbReference>
<evidence type="ECO:0000256" key="5">
    <source>
        <dbReference type="ARBA" id="ARBA00030406"/>
    </source>
</evidence>
<dbReference type="EMBL" id="GBYB01002354">
    <property type="protein sequence ID" value="JAG72121.1"/>
    <property type="molecule type" value="Transcribed_RNA"/>
</dbReference>
<name>A0A0C9R0V3_9HYME</name>
<dbReference type="CTD" id="2730"/>
<keyword evidence="13" id="KW-1185">Reference proteome</keyword>
<accession>A0A9R1T911</accession>
<organism evidence="11">
    <name type="scientific">Fopius arisanus</name>
    <dbReference type="NCBI Taxonomy" id="64838"/>
    <lineage>
        <taxon>Eukaryota</taxon>
        <taxon>Metazoa</taxon>
        <taxon>Ecdysozoa</taxon>
        <taxon>Arthropoda</taxon>
        <taxon>Hexapoda</taxon>
        <taxon>Insecta</taxon>
        <taxon>Pterygota</taxon>
        <taxon>Neoptera</taxon>
        <taxon>Endopterygota</taxon>
        <taxon>Hymenoptera</taxon>
        <taxon>Apocrita</taxon>
        <taxon>Ichneumonoidea</taxon>
        <taxon>Braconidae</taxon>
        <taxon>Opiinae</taxon>
        <taxon>Fopius</taxon>
    </lineage>
</organism>
<evidence type="ECO:0000313" key="11">
    <source>
        <dbReference type="EMBL" id="JAG79531.1"/>
    </source>
</evidence>
<evidence type="ECO:0000256" key="3">
    <source>
        <dbReference type="ARBA" id="ARBA00011532"/>
    </source>
</evidence>
<dbReference type="EMBL" id="GBYB01009764">
    <property type="protein sequence ID" value="JAG79531.1"/>
    <property type="molecule type" value="Transcribed_RNA"/>
</dbReference>
<comment type="pathway">
    <text evidence="1">Sulfur metabolism; glutathione biosynthesis; glutathione from L-cysteine and L-glutamate: step 1/2.</text>
</comment>
<dbReference type="AlphaFoldDB" id="A0A0C9R0V3"/>
<dbReference type="EMBL" id="GBYB01009765">
    <property type="protein sequence ID" value="JAG79532.1"/>
    <property type="molecule type" value="Transcribed_RNA"/>
</dbReference>
<accession>A0A0C9R0V3</accession>
<dbReference type="GeneID" id="105267774"/>
<dbReference type="Proteomes" id="UP000694866">
    <property type="component" value="Unplaced"/>
</dbReference>
<dbReference type="PANTHER" id="PTHR13295">
    <property type="entry name" value="GLUTAMATE CYSTEINE LIGASE REGULATORY SUBUNIT"/>
    <property type="match status" value="1"/>
</dbReference>
<proteinExistence type="inferred from homology"/>
<evidence type="ECO:0000259" key="9">
    <source>
        <dbReference type="Pfam" id="PF00248"/>
    </source>
</evidence>
<dbReference type="Gene3D" id="3.20.20.100">
    <property type="entry name" value="NADP-dependent oxidoreductase domain"/>
    <property type="match status" value="1"/>
</dbReference>
<feature type="domain" description="NADP-dependent oxidoreductase" evidence="9">
    <location>
        <begin position="63"/>
        <end position="192"/>
    </location>
</feature>
<reference evidence="14 15" key="2">
    <citation type="submission" date="2025-04" db="UniProtKB">
        <authorList>
            <consortium name="RefSeq"/>
        </authorList>
    </citation>
    <scope>IDENTIFICATION</scope>
    <source>
        <strain evidence="14 15">USDA-PBARC FA_bdor</strain>
        <tissue evidence="14 15">Whole organism</tissue>
    </source>
</reference>
<reference evidence="11" key="1">
    <citation type="submission" date="2015-01" db="EMBL/GenBank/DDBJ databases">
        <title>Transcriptome Assembly of Fopius arisanus.</title>
        <authorList>
            <person name="Geib S."/>
        </authorList>
    </citation>
    <scope>NUCLEOTIDE SEQUENCE</scope>
</reference>
<dbReference type="UniPathway" id="UPA00142">
    <property type="reaction ID" value="UER00209"/>
</dbReference>
<evidence type="ECO:0000256" key="1">
    <source>
        <dbReference type="ARBA" id="ARBA00005006"/>
    </source>
</evidence>
<dbReference type="SUPFAM" id="SSF51430">
    <property type="entry name" value="NAD(P)-linked oxidoreductase"/>
    <property type="match status" value="1"/>
</dbReference>
<dbReference type="KEGG" id="fas:105267774"/>
<evidence type="ECO:0000313" key="16">
    <source>
        <dbReference type="RefSeq" id="XP_011305162.1"/>
    </source>
</evidence>
<dbReference type="InterPro" id="IPR032963">
    <property type="entry name" value="Gclm"/>
</dbReference>
<accession>A0A9R1U2V5</accession>
<sequence>MCITMETQSVLINTGNILSSNELKLKVGQNTNEELVEALKITLKDSQGKNEALNIINGADPGSLEDRKELKITVKIFMPSADPELLGTAIDQSFKVFDTDRIETLILAYGEARNTENELEQLQKLWPVVEKYVNAGKICHVGFSNVDADVFIKLYEWATVRPSIVQINLATCCVVPPALQAFTKEHDVQLLTHNDPYQLLGKDSLADVFGPSVKLQWVVKYQVHVKCRGVLTVKGYLVQCEK</sequence>
<dbReference type="InterPro" id="IPR036812">
    <property type="entry name" value="NAD(P)_OxRdtase_dom_sf"/>
</dbReference>
<keyword evidence="14 15" id="KW-0436">Ligase</keyword>
<dbReference type="RefSeq" id="XP_011305161.1">
    <property type="nucleotide sequence ID" value="XM_011306859.1"/>
</dbReference>
<evidence type="ECO:0000313" key="10">
    <source>
        <dbReference type="EMBL" id="JAG72121.1"/>
    </source>
</evidence>
<evidence type="ECO:0000313" key="15">
    <source>
        <dbReference type="RefSeq" id="XP_011305161.1"/>
    </source>
</evidence>
<evidence type="ECO:0000256" key="8">
    <source>
        <dbReference type="ARBA" id="ARBA00032926"/>
    </source>
</evidence>
<evidence type="ECO:0000313" key="13">
    <source>
        <dbReference type="Proteomes" id="UP000694866"/>
    </source>
</evidence>
<dbReference type="GO" id="GO:0017109">
    <property type="term" value="C:glutamate-cysteine ligase complex"/>
    <property type="evidence" value="ECO:0007669"/>
    <property type="project" value="TreeGrafter"/>
</dbReference>